<reference evidence="12 13" key="1">
    <citation type="submission" date="2019-03" db="EMBL/GenBank/DDBJ databases">
        <title>Genomic Encyclopedia of Type Strains, Phase IV (KMG-IV): sequencing the most valuable type-strain genomes for metagenomic binning, comparative biology and taxonomic classification.</title>
        <authorList>
            <person name="Goeker M."/>
        </authorList>
    </citation>
    <scope>NUCLEOTIDE SEQUENCE [LARGE SCALE GENOMIC DNA]</scope>
    <source>
        <strain evidence="12 13">DSM 100433</strain>
    </source>
</reference>
<dbReference type="PANTHER" id="PTHR39321:SF3">
    <property type="entry name" value="PHOSPHOPANTETHEINE ADENYLYLTRANSFERASE"/>
    <property type="match status" value="1"/>
</dbReference>
<dbReference type="InterPro" id="IPR004821">
    <property type="entry name" value="Cyt_trans-like"/>
</dbReference>
<evidence type="ECO:0000256" key="5">
    <source>
        <dbReference type="ARBA" id="ARBA00022695"/>
    </source>
</evidence>
<protein>
    <recommendedName>
        <fullName evidence="10">Probable nicotinate-nucleotide adenylyltransferase</fullName>
        <ecNumber evidence="10">2.7.7.18</ecNumber>
    </recommendedName>
    <alternativeName>
        <fullName evidence="10">Deamido-NAD(+) diphosphorylase</fullName>
    </alternativeName>
    <alternativeName>
        <fullName evidence="10">Deamido-NAD(+) pyrophosphorylase</fullName>
    </alternativeName>
    <alternativeName>
        <fullName evidence="10">Nicotinate mononucleotide adenylyltransferase</fullName>
        <shortName evidence="10">NaMN adenylyltransferase</shortName>
    </alternativeName>
</protein>
<keyword evidence="13" id="KW-1185">Reference proteome</keyword>
<dbReference type="Proteomes" id="UP000294682">
    <property type="component" value="Unassembled WGS sequence"/>
</dbReference>
<keyword evidence="6 10" id="KW-0547">Nucleotide-binding</keyword>
<dbReference type="HAMAP" id="MF_00244">
    <property type="entry name" value="NaMN_adenylyltr"/>
    <property type="match status" value="1"/>
</dbReference>
<proteinExistence type="inferred from homology"/>
<feature type="domain" description="Cytidyltransferase-like" evidence="11">
    <location>
        <begin position="6"/>
        <end position="173"/>
    </location>
</feature>
<evidence type="ECO:0000256" key="7">
    <source>
        <dbReference type="ARBA" id="ARBA00022840"/>
    </source>
</evidence>
<dbReference type="Gene3D" id="3.40.50.620">
    <property type="entry name" value="HUPs"/>
    <property type="match status" value="1"/>
</dbReference>
<evidence type="ECO:0000256" key="1">
    <source>
        <dbReference type="ARBA" id="ARBA00002324"/>
    </source>
</evidence>
<name>A0A9X8ULK2_9FIRM</name>
<dbReference type="Pfam" id="PF01467">
    <property type="entry name" value="CTP_transf_like"/>
    <property type="match status" value="1"/>
</dbReference>
<accession>A0A9X8ULK2</accession>
<keyword evidence="7 10" id="KW-0067">ATP-binding</keyword>
<evidence type="ECO:0000313" key="13">
    <source>
        <dbReference type="Proteomes" id="UP000294682"/>
    </source>
</evidence>
<dbReference type="EMBL" id="SLUK01000002">
    <property type="protein sequence ID" value="TCL44678.1"/>
    <property type="molecule type" value="Genomic_DNA"/>
</dbReference>
<dbReference type="NCBIfam" id="NF000840">
    <property type="entry name" value="PRK00071.1-3"/>
    <property type="match status" value="1"/>
</dbReference>
<comment type="pathway">
    <text evidence="2 10">Cofactor biosynthesis; NAD(+) biosynthesis; deamido-NAD(+) from nicotinate D-ribonucleotide: step 1/1.</text>
</comment>
<sequence>MKKIAIFGGAFNPIHNGHIHLAMTFQVRVKFDELLLIPSRISPHKDSGALIGGEHRLRMCQLVASHYEGFTASDMELRRDGKSFTIDTVQQLREAYPGDKLYMIVGSDMFLSLDSWHCSNELMKKVTVCAAAREEGEYERLIKKQLELDTMGMKSIICEIDALPVSSTMLRERLQRGLPVSDYLPDYIERYIEENLLYAG</sequence>
<organism evidence="12 13">
    <name type="scientific">Harryflintia acetispora</name>
    <dbReference type="NCBI Taxonomy" id="1849041"/>
    <lineage>
        <taxon>Bacteria</taxon>
        <taxon>Bacillati</taxon>
        <taxon>Bacillota</taxon>
        <taxon>Clostridia</taxon>
        <taxon>Eubacteriales</taxon>
        <taxon>Oscillospiraceae</taxon>
        <taxon>Harryflintia</taxon>
    </lineage>
</organism>
<keyword evidence="3 10" id="KW-0662">Pyridine nucleotide biosynthesis</keyword>
<dbReference type="EC" id="2.7.7.18" evidence="10"/>
<dbReference type="NCBIfam" id="TIGR00482">
    <property type="entry name" value="nicotinate (nicotinamide) nucleotide adenylyltransferase"/>
    <property type="match status" value="1"/>
</dbReference>
<comment type="similarity">
    <text evidence="10">Belongs to the NadD family.</text>
</comment>
<evidence type="ECO:0000256" key="8">
    <source>
        <dbReference type="ARBA" id="ARBA00023027"/>
    </source>
</evidence>
<dbReference type="RefSeq" id="WP_165873099.1">
    <property type="nucleotide sequence ID" value="NZ_SLUK01000002.1"/>
</dbReference>
<dbReference type="AlphaFoldDB" id="A0A9X8ULK2"/>
<dbReference type="InterPro" id="IPR014729">
    <property type="entry name" value="Rossmann-like_a/b/a_fold"/>
</dbReference>
<keyword evidence="4 10" id="KW-0808">Transferase</keyword>
<dbReference type="CDD" id="cd02165">
    <property type="entry name" value="NMNAT"/>
    <property type="match status" value="1"/>
</dbReference>
<evidence type="ECO:0000256" key="6">
    <source>
        <dbReference type="ARBA" id="ARBA00022741"/>
    </source>
</evidence>
<dbReference type="SUPFAM" id="SSF52374">
    <property type="entry name" value="Nucleotidylyl transferase"/>
    <property type="match status" value="1"/>
</dbReference>
<evidence type="ECO:0000259" key="11">
    <source>
        <dbReference type="Pfam" id="PF01467"/>
    </source>
</evidence>
<dbReference type="GO" id="GO:0009435">
    <property type="term" value="P:NAD+ biosynthetic process"/>
    <property type="evidence" value="ECO:0007669"/>
    <property type="project" value="UniProtKB-UniRule"/>
</dbReference>
<gene>
    <name evidence="10" type="primary">nadD</name>
    <name evidence="12" type="ORF">EDD78_102304</name>
</gene>
<comment type="function">
    <text evidence="1 10">Catalyzes the reversible adenylation of nicotinate mononucleotide (NaMN) to nicotinic acid adenine dinucleotide (NaAD).</text>
</comment>
<evidence type="ECO:0000256" key="10">
    <source>
        <dbReference type="HAMAP-Rule" id="MF_00244"/>
    </source>
</evidence>
<comment type="caution">
    <text evidence="12">The sequence shown here is derived from an EMBL/GenBank/DDBJ whole genome shotgun (WGS) entry which is preliminary data.</text>
</comment>
<keyword evidence="8 10" id="KW-0520">NAD</keyword>
<dbReference type="NCBIfam" id="TIGR00125">
    <property type="entry name" value="cyt_tran_rel"/>
    <property type="match status" value="1"/>
</dbReference>
<dbReference type="PANTHER" id="PTHR39321">
    <property type="entry name" value="NICOTINATE-NUCLEOTIDE ADENYLYLTRANSFERASE-RELATED"/>
    <property type="match status" value="1"/>
</dbReference>
<dbReference type="InterPro" id="IPR005248">
    <property type="entry name" value="NadD/NMNAT"/>
</dbReference>
<evidence type="ECO:0000256" key="4">
    <source>
        <dbReference type="ARBA" id="ARBA00022679"/>
    </source>
</evidence>
<comment type="catalytic activity">
    <reaction evidence="9 10">
        <text>nicotinate beta-D-ribonucleotide + ATP + H(+) = deamido-NAD(+) + diphosphate</text>
        <dbReference type="Rhea" id="RHEA:22860"/>
        <dbReference type="ChEBI" id="CHEBI:15378"/>
        <dbReference type="ChEBI" id="CHEBI:30616"/>
        <dbReference type="ChEBI" id="CHEBI:33019"/>
        <dbReference type="ChEBI" id="CHEBI:57502"/>
        <dbReference type="ChEBI" id="CHEBI:58437"/>
        <dbReference type="EC" id="2.7.7.18"/>
    </reaction>
</comment>
<dbReference type="GO" id="GO:0004515">
    <property type="term" value="F:nicotinate-nucleotide adenylyltransferase activity"/>
    <property type="evidence" value="ECO:0007669"/>
    <property type="project" value="UniProtKB-UniRule"/>
</dbReference>
<evidence type="ECO:0000313" key="12">
    <source>
        <dbReference type="EMBL" id="TCL44678.1"/>
    </source>
</evidence>
<dbReference type="GO" id="GO:0005524">
    <property type="term" value="F:ATP binding"/>
    <property type="evidence" value="ECO:0007669"/>
    <property type="project" value="UniProtKB-KW"/>
</dbReference>
<keyword evidence="5 10" id="KW-0548">Nucleotidyltransferase</keyword>
<evidence type="ECO:0000256" key="3">
    <source>
        <dbReference type="ARBA" id="ARBA00022642"/>
    </source>
</evidence>
<evidence type="ECO:0000256" key="9">
    <source>
        <dbReference type="ARBA" id="ARBA00048721"/>
    </source>
</evidence>
<evidence type="ECO:0000256" key="2">
    <source>
        <dbReference type="ARBA" id="ARBA00005019"/>
    </source>
</evidence>